<feature type="region of interest" description="Disordered" evidence="5">
    <location>
        <begin position="1"/>
        <end position="52"/>
    </location>
</feature>
<dbReference type="Proteomes" id="UP000010411">
    <property type="component" value="Unassembled WGS sequence"/>
</dbReference>
<sequence length="914" mass="97605">MLGAAPDRAELGPEFGRGGAVAAGAGGHGREAGQKGLRRPAQGTVVLPGDTGSEVARVGQTGFRGQLQLPCQRGHRGLRERLVLAAAHGRTLRGRRRRRGAVGRGVRRGIRRGLARRGRTALAATTAPGAGVLSVGVDGEVEPTAVSDDVLRTTARRIAEHAAAHGLDTVHVVLHGGEPLLAGRTRLRRAAEELTAALSGVCELDLRIHTNAVTLDERFCDLFAEFGIKVGVSLDGDKAANDLHRRYADGRSSHDRVLRGIALLNRPRYRHLFAGILCTIDVRNDPVAVYDALAELRPPRVDFLLPHATWDTPPPRPSDDVDGTAYARWLLAVHDRWTAQGRPMDVRLFDSVLRTLRGGSSLTESVGLSPADLAVIETDGTFEQADSLKTAYDGAPATGLDVFTHSLDEVASHPGVVARQQGLDGLSDQCRACPVVRSCGGGLYAHRYRTGGGFRNPSVYCSDLLRLITGIEEREMPGQSSKQSSEPSSEQSPGPSSGQSSQPSSGQRAGQRSARVPIAAQQLDELAAGLGSTATVELLARHQLALSRELLAHVWRNAPHDTLGEAAWGALTVLDEEAPEAVDTVLAHPYTRSWALRCLRGDAGAGEAAVRGVAEIAASAALRAGRPVEVTVPVDDGVLRLPTLGVLAVDDDVERVVVGADAWKGADDPAWRRRREFELHGWAVAVEDTDPLRDCHGHAAHPRLTEDEAEAWRADLAAAWAWIRRELPAYAPGIAAGLRVVTPLSPSGSGADISSAARDAFGAVAIARPATPEALALLLVHEFQHVKLGAVLDLVDLHDPACERLFYAPWRPDPRPLEGLLQGTYAHLAVVDFWRARWRGGGGFEAEVQFSRWRDQTGEAIETLAGSGALTGVGERFVAGMRGALAGDEVSAEAFQAARWVAEEHRRAVGAYEN</sequence>
<dbReference type="GO" id="GO:0016491">
    <property type="term" value="F:oxidoreductase activity"/>
    <property type="evidence" value="ECO:0007669"/>
    <property type="project" value="InterPro"/>
</dbReference>
<evidence type="ECO:0000256" key="2">
    <source>
        <dbReference type="ARBA" id="ARBA00022723"/>
    </source>
</evidence>
<dbReference type="PANTHER" id="PTHR43273:SF8">
    <property type="entry name" value="RADICAL SAM DOMAIN PROTEIN"/>
    <property type="match status" value="1"/>
</dbReference>
<dbReference type="InterPro" id="IPR058240">
    <property type="entry name" value="rSAM_sf"/>
</dbReference>
<name>L1KRU8_9ACTN</name>
<dbReference type="NCBIfam" id="TIGR04267">
    <property type="entry name" value="mod_HExxH"/>
    <property type="match status" value="1"/>
</dbReference>
<dbReference type="InterPro" id="IPR026337">
    <property type="entry name" value="AKG_HExxH"/>
</dbReference>
<dbReference type="Gene3D" id="3.20.20.70">
    <property type="entry name" value="Aldolase class I"/>
    <property type="match status" value="1"/>
</dbReference>
<dbReference type="PANTHER" id="PTHR43273">
    <property type="entry name" value="ANAEROBIC SULFATASE-MATURATING ENZYME HOMOLOG ASLB-RELATED"/>
    <property type="match status" value="1"/>
</dbReference>
<organism evidence="7 8">
    <name type="scientific">Streptomyces ipomoeae 91-03</name>
    <dbReference type="NCBI Taxonomy" id="698759"/>
    <lineage>
        <taxon>Bacteria</taxon>
        <taxon>Bacillati</taxon>
        <taxon>Actinomycetota</taxon>
        <taxon>Actinomycetes</taxon>
        <taxon>Kitasatosporales</taxon>
        <taxon>Streptomycetaceae</taxon>
        <taxon>Streptomyces</taxon>
    </lineage>
</organism>
<dbReference type="Pfam" id="PF04055">
    <property type="entry name" value="Radical_SAM"/>
    <property type="match status" value="1"/>
</dbReference>
<evidence type="ECO:0000313" key="8">
    <source>
        <dbReference type="Proteomes" id="UP000010411"/>
    </source>
</evidence>
<keyword evidence="3" id="KW-0408">Iron</keyword>
<dbReference type="SUPFAM" id="SSF102114">
    <property type="entry name" value="Radical SAM enzymes"/>
    <property type="match status" value="1"/>
</dbReference>
<reference evidence="7 8" key="1">
    <citation type="submission" date="2012-11" db="EMBL/GenBank/DDBJ databases">
        <authorList>
            <person name="Huguet-Tapia J.C."/>
            <person name="Durkin A.S."/>
            <person name="Pettis G.S."/>
            <person name="Badger J.H."/>
        </authorList>
    </citation>
    <scope>NUCLEOTIDE SEQUENCE [LARGE SCALE GENOMIC DNA]</scope>
    <source>
        <strain evidence="7 8">91-03</strain>
    </source>
</reference>
<feature type="compositionally biased region" description="Low complexity" evidence="5">
    <location>
        <begin position="477"/>
        <end position="513"/>
    </location>
</feature>
<protein>
    <submittedName>
        <fullName evidence="7">Radical SAM/SPASM domain protein, FxsB family</fullName>
    </submittedName>
</protein>
<proteinExistence type="predicted"/>
<dbReference type="InterPro" id="IPR026335">
    <property type="entry name" value="rSAM_SPASM_FxsB"/>
</dbReference>
<dbReference type="AlphaFoldDB" id="L1KRU8"/>
<accession>L1KRU8</accession>
<keyword evidence="8" id="KW-1185">Reference proteome</keyword>
<dbReference type="PATRIC" id="fig|698759.3.peg.5799"/>
<feature type="compositionally biased region" description="Gly residues" evidence="5">
    <location>
        <begin position="15"/>
        <end position="27"/>
    </location>
</feature>
<evidence type="ECO:0000313" key="7">
    <source>
        <dbReference type="EMBL" id="EKX63531.1"/>
    </source>
</evidence>
<dbReference type="InterPro" id="IPR023867">
    <property type="entry name" value="Sulphatase_maturase_rSAM"/>
</dbReference>
<feature type="domain" description="Radical SAM core" evidence="6">
    <location>
        <begin position="156"/>
        <end position="266"/>
    </location>
</feature>
<comment type="caution">
    <text evidence="7">The sequence shown here is derived from an EMBL/GenBank/DDBJ whole genome shotgun (WGS) entry which is preliminary data.</text>
</comment>
<keyword evidence="4" id="KW-0411">Iron-sulfur</keyword>
<evidence type="ECO:0000256" key="4">
    <source>
        <dbReference type="ARBA" id="ARBA00023014"/>
    </source>
</evidence>
<dbReference type="GO" id="GO:0051536">
    <property type="term" value="F:iron-sulfur cluster binding"/>
    <property type="evidence" value="ECO:0007669"/>
    <property type="project" value="UniProtKB-KW"/>
</dbReference>
<evidence type="ECO:0000256" key="1">
    <source>
        <dbReference type="ARBA" id="ARBA00022691"/>
    </source>
</evidence>
<dbReference type="CDD" id="cd01335">
    <property type="entry name" value="Radical_SAM"/>
    <property type="match status" value="1"/>
</dbReference>
<keyword evidence="1" id="KW-0949">S-adenosyl-L-methionine</keyword>
<evidence type="ECO:0000256" key="5">
    <source>
        <dbReference type="SAM" id="MobiDB-lite"/>
    </source>
</evidence>
<dbReference type="NCBIfam" id="TIGR04269">
    <property type="entry name" value="SAM_SPASM_FxsB"/>
    <property type="match status" value="1"/>
</dbReference>
<gene>
    <name evidence="7" type="ORF">STRIP9103_04698</name>
</gene>
<dbReference type="InterPro" id="IPR013785">
    <property type="entry name" value="Aldolase_TIM"/>
</dbReference>
<dbReference type="GO" id="GO:0046872">
    <property type="term" value="F:metal ion binding"/>
    <property type="evidence" value="ECO:0007669"/>
    <property type="project" value="UniProtKB-KW"/>
</dbReference>
<feature type="region of interest" description="Disordered" evidence="5">
    <location>
        <begin position="475"/>
        <end position="515"/>
    </location>
</feature>
<evidence type="ECO:0000259" key="6">
    <source>
        <dbReference type="Pfam" id="PF04055"/>
    </source>
</evidence>
<dbReference type="EMBL" id="AEJC01000426">
    <property type="protein sequence ID" value="EKX63531.1"/>
    <property type="molecule type" value="Genomic_DNA"/>
</dbReference>
<dbReference type="InterPro" id="IPR007197">
    <property type="entry name" value="rSAM"/>
</dbReference>
<evidence type="ECO:0000256" key="3">
    <source>
        <dbReference type="ARBA" id="ARBA00023004"/>
    </source>
</evidence>
<keyword evidence="2" id="KW-0479">Metal-binding</keyword>